<reference evidence="2 3" key="1">
    <citation type="submission" date="2016-10" db="EMBL/GenBank/DDBJ databases">
        <authorList>
            <person name="de Groot N.N."/>
        </authorList>
    </citation>
    <scope>NUCLEOTIDE SEQUENCE [LARGE SCALE GENOMIC DNA]</scope>
    <source>
        <strain evidence="2 3">KH2T6</strain>
    </source>
</reference>
<accession>A0A1H7MBR0</accession>
<gene>
    <name evidence="2" type="ORF">SAMN05216469_11163</name>
</gene>
<keyword evidence="1" id="KW-0812">Transmembrane</keyword>
<name>A0A1H7MBR0_RUMAL</name>
<organism evidence="2 3">
    <name type="scientific">Ruminococcus albus</name>
    <dbReference type="NCBI Taxonomy" id="1264"/>
    <lineage>
        <taxon>Bacteria</taxon>
        <taxon>Bacillati</taxon>
        <taxon>Bacillota</taxon>
        <taxon>Clostridia</taxon>
        <taxon>Eubacteriales</taxon>
        <taxon>Oscillospiraceae</taxon>
        <taxon>Ruminococcus</taxon>
    </lineage>
</organism>
<dbReference type="AlphaFoldDB" id="A0A1H7MBR0"/>
<feature type="transmembrane region" description="Helical" evidence="1">
    <location>
        <begin position="42"/>
        <end position="67"/>
    </location>
</feature>
<keyword evidence="1" id="KW-0472">Membrane</keyword>
<dbReference type="EMBL" id="FOAT01000011">
    <property type="protein sequence ID" value="SEL08592.1"/>
    <property type="molecule type" value="Genomic_DNA"/>
</dbReference>
<feature type="transmembrane region" description="Helical" evidence="1">
    <location>
        <begin position="5"/>
        <end position="22"/>
    </location>
</feature>
<dbReference type="Proteomes" id="UP000186015">
    <property type="component" value="Unassembled WGS sequence"/>
</dbReference>
<keyword evidence="1" id="KW-1133">Transmembrane helix</keyword>
<evidence type="ECO:0000313" key="3">
    <source>
        <dbReference type="Proteomes" id="UP000186015"/>
    </source>
</evidence>
<proteinExistence type="predicted"/>
<protein>
    <submittedName>
        <fullName evidence="2">Uncharacterized protein</fullName>
    </submittedName>
</protein>
<sequence>MIYYLFAIIIILITVFVELPVLDYLDDLRKAGLSKQTYHKCIFITILSFALLAILLFFIFSGVVFCLNTK</sequence>
<evidence type="ECO:0000313" key="2">
    <source>
        <dbReference type="EMBL" id="SEL08592.1"/>
    </source>
</evidence>
<evidence type="ECO:0000256" key="1">
    <source>
        <dbReference type="SAM" id="Phobius"/>
    </source>
</evidence>